<feature type="domain" description="PH" evidence="1">
    <location>
        <begin position="32"/>
        <end position="143"/>
    </location>
</feature>
<dbReference type="InterPro" id="IPR057446">
    <property type="entry name" value="PH_bac"/>
</dbReference>
<comment type="caution">
    <text evidence="2">The sequence shown here is derived from an EMBL/GenBank/DDBJ whole genome shotgun (WGS) entry which is preliminary data.</text>
</comment>
<dbReference type="EMBL" id="PVTL01000001">
    <property type="protein sequence ID" value="PRY70379.1"/>
    <property type="molecule type" value="Genomic_DNA"/>
</dbReference>
<dbReference type="AlphaFoldDB" id="A0A2T0VJL3"/>
<evidence type="ECO:0000313" key="2">
    <source>
        <dbReference type="EMBL" id="PRY70379.1"/>
    </source>
</evidence>
<sequence length="175" mass="18498">MGFVVVLLLLLLALMLFGWRARKRRQAGLGQPAPVPEDLGAIRGTFDGLYVATTLAGDPLNRVAVRGLGFRARARLTVAETGVVLALRGEPEVFIPAAALREVTRATWTIDRVVEPGGLVLVGWTLGAADALPHADAGAAADAQTTVDSYFRLEAANELIEALNLIFTAPTGRTA</sequence>
<evidence type="ECO:0000259" key="1">
    <source>
        <dbReference type="Pfam" id="PF25362"/>
    </source>
</evidence>
<evidence type="ECO:0000313" key="3">
    <source>
        <dbReference type="Proteomes" id="UP000237983"/>
    </source>
</evidence>
<name>A0A2T0VJL3_9MICO</name>
<organism evidence="2 3">
    <name type="scientific">Glaciihabitans tibetensis</name>
    <dbReference type="NCBI Taxonomy" id="1266600"/>
    <lineage>
        <taxon>Bacteria</taxon>
        <taxon>Bacillati</taxon>
        <taxon>Actinomycetota</taxon>
        <taxon>Actinomycetes</taxon>
        <taxon>Micrococcales</taxon>
        <taxon>Microbacteriaceae</taxon>
        <taxon>Glaciihabitans</taxon>
    </lineage>
</organism>
<protein>
    <recommendedName>
        <fullName evidence="1">PH domain-containing protein</fullName>
    </recommendedName>
</protein>
<dbReference type="Proteomes" id="UP000237983">
    <property type="component" value="Unassembled WGS sequence"/>
</dbReference>
<proteinExistence type="predicted"/>
<reference evidence="2 3" key="1">
    <citation type="submission" date="2018-03" db="EMBL/GenBank/DDBJ databases">
        <title>Genomic Encyclopedia of Type Strains, Phase III (KMG-III): the genomes of soil and plant-associated and newly described type strains.</title>
        <authorList>
            <person name="Whitman W."/>
        </authorList>
    </citation>
    <scope>NUCLEOTIDE SEQUENCE [LARGE SCALE GENOMIC DNA]</scope>
    <source>
        <strain evidence="2 3">CGMCC 1.12484</strain>
    </source>
</reference>
<dbReference type="Pfam" id="PF25362">
    <property type="entry name" value="bPH_11"/>
    <property type="match status" value="1"/>
</dbReference>
<keyword evidence="3" id="KW-1185">Reference proteome</keyword>
<gene>
    <name evidence="2" type="ORF">B0I08_101514</name>
</gene>
<accession>A0A2T0VJL3</accession>